<keyword evidence="1 4" id="KW-0479">Metal-binding</keyword>
<dbReference type="Proteomes" id="UP000001357">
    <property type="component" value="Unassembled WGS sequence"/>
</dbReference>
<protein>
    <recommendedName>
        <fullName evidence="10">TRAF-type domain-containing protein</fullName>
    </recommendedName>
</protein>
<proteinExistence type="predicted"/>
<dbReference type="PANTHER" id="PTHR10131">
    <property type="entry name" value="TNF RECEPTOR ASSOCIATED FACTOR"/>
    <property type="match status" value="1"/>
</dbReference>
<dbReference type="SUPFAM" id="SSF57850">
    <property type="entry name" value="RING/U-box"/>
    <property type="match status" value="1"/>
</dbReference>
<evidence type="ECO:0000259" key="7">
    <source>
        <dbReference type="PROSITE" id="PS50145"/>
    </source>
</evidence>
<feature type="domain" description="RING-type" evidence="6">
    <location>
        <begin position="21"/>
        <end position="59"/>
    </location>
</feature>
<feature type="region of interest" description="Disordered" evidence="5">
    <location>
        <begin position="188"/>
        <end position="253"/>
    </location>
</feature>
<evidence type="ECO:0000256" key="4">
    <source>
        <dbReference type="PROSITE-ProRule" id="PRU00207"/>
    </source>
</evidence>
<evidence type="ECO:0008006" key="10">
    <source>
        <dbReference type="Google" id="ProtNLM"/>
    </source>
</evidence>
<name>A9V041_MONBE</name>
<evidence type="ECO:0000256" key="2">
    <source>
        <dbReference type="ARBA" id="ARBA00022771"/>
    </source>
</evidence>
<dbReference type="GeneID" id="5891493"/>
<dbReference type="AlphaFoldDB" id="A9V041"/>
<dbReference type="GO" id="GO:0005737">
    <property type="term" value="C:cytoplasm"/>
    <property type="evidence" value="ECO:0000318"/>
    <property type="project" value="GO_Central"/>
</dbReference>
<feature type="zinc finger region" description="TRAF-type" evidence="4">
    <location>
        <begin position="102"/>
        <end position="154"/>
    </location>
</feature>
<evidence type="ECO:0000313" key="9">
    <source>
        <dbReference type="Proteomes" id="UP000001357"/>
    </source>
</evidence>
<gene>
    <name evidence="8" type="ORF">MONBRDRAFT_8463</name>
</gene>
<dbReference type="RefSeq" id="XP_001746197.1">
    <property type="nucleotide sequence ID" value="XM_001746145.1"/>
</dbReference>
<dbReference type="InterPro" id="IPR013083">
    <property type="entry name" value="Znf_RING/FYVE/PHD"/>
</dbReference>
<dbReference type="EMBL" id="CH991552">
    <property type="protein sequence ID" value="EDQ89092.1"/>
    <property type="molecule type" value="Genomic_DNA"/>
</dbReference>
<dbReference type="InterPro" id="IPR001293">
    <property type="entry name" value="Znf_TRAF"/>
</dbReference>
<dbReference type="Gene3D" id="3.30.40.10">
    <property type="entry name" value="Zinc/RING finger domain, C3HC4 (zinc finger)"/>
    <property type="match status" value="2"/>
</dbReference>
<dbReference type="PROSITE" id="PS50145">
    <property type="entry name" value="ZF_TRAF"/>
    <property type="match status" value="1"/>
</dbReference>
<reference evidence="8 9" key="1">
    <citation type="journal article" date="2008" name="Nature">
        <title>The genome of the choanoflagellate Monosiga brevicollis and the origin of metazoans.</title>
        <authorList>
            <consortium name="JGI Sequencing"/>
            <person name="King N."/>
            <person name="Westbrook M.J."/>
            <person name="Young S.L."/>
            <person name="Kuo A."/>
            <person name="Abedin M."/>
            <person name="Chapman J."/>
            <person name="Fairclough S."/>
            <person name="Hellsten U."/>
            <person name="Isogai Y."/>
            <person name="Letunic I."/>
            <person name="Marr M."/>
            <person name="Pincus D."/>
            <person name="Putnam N."/>
            <person name="Rokas A."/>
            <person name="Wright K.J."/>
            <person name="Zuzow R."/>
            <person name="Dirks W."/>
            <person name="Good M."/>
            <person name="Goodstein D."/>
            <person name="Lemons D."/>
            <person name="Li W."/>
            <person name="Lyons J.B."/>
            <person name="Morris A."/>
            <person name="Nichols S."/>
            <person name="Richter D.J."/>
            <person name="Salamov A."/>
            <person name="Bork P."/>
            <person name="Lim W.A."/>
            <person name="Manning G."/>
            <person name="Miller W.T."/>
            <person name="McGinnis W."/>
            <person name="Shapiro H."/>
            <person name="Tjian R."/>
            <person name="Grigoriev I.V."/>
            <person name="Rokhsar D."/>
        </authorList>
    </citation>
    <scope>NUCLEOTIDE SEQUENCE [LARGE SCALE GENOMIC DNA]</scope>
    <source>
        <strain evidence="9">MX1 / ATCC 50154</strain>
    </source>
</reference>
<dbReference type="InParanoid" id="A9V041"/>
<organism evidence="8 9">
    <name type="scientific">Monosiga brevicollis</name>
    <name type="common">Choanoflagellate</name>
    <dbReference type="NCBI Taxonomy" id="81824"/>
    <lineage>
        <taxon>Eukaryota</taxon>
        <taxon>Choanoflagellata</taxon>
        <taxon>Craspedida</taxon>
        <taxon>Salpingoecidae</taxon>
        <taxon>Monosiga</taxon>
    </lineage>
</organism>
<dbReference type="SUPFAM" id="SSF49599">
    <property type="entry name" value="TRAF domain-like"/>
    <property type="match status" value="1"/>
</dbReference>
<dbReference type="GO" id="GO:0008270">
    <property type="term" value="F:zinc ion binding"/>
    <property type="evidence" value="ECO:0007669"/>
    <property type="project" value="UniProtKB-KW"/>
</dbReference>
<evidence type="ECO:0000256" key="1">
    <source>
        <dbReference type="ARBA" id="ARBA00022723"/>
    </source>
</evidence>
<keyword evidence="2 4" id="KW-0863">Zinc-finger</keyword>
<dbReference type="PANTHER" id="PTHR10131:SF94">
    <property type="entry name" value="TNF RECEPTOR-ASSOCIATED FACTOR 4"/>
    <property type="match status" value="1"/>
</dbReference>
<evidence type="ECO:0000256" key="3">
    <source>
        <dbReference type="ARBA" id="ARBA00022833"/>
    </source>
</evidence>
<evidence type="ECO:0000256" key="5">
    <source>
        <dbReference type="SAM" id="MobiDB-lite"/>
    </source>
</evidence>
<dbReference type="PROSITE" id="PS50089">
    <property type="entry name" value="ZF_RING_2"/>
    <property type="match status" value="1"/>
</dbReference>
<feature type="domain" description="TRAF-type" evidence="7">
    <location>
        <begin position="102"/>
        <end position="154"/>
    </location>
</feature>
<accession>A9V041</accession>
<keyword evidence="9" id="KW-1185">Reference proteome</keyword>
<feature type="compositionally biased region" description="Polar residues" evidence="5">
    <location>
        <begin position="235"/>
        <end position="247"/>
    </location>
</feature>
<dbReference type="GO" id="GO:0043122">
    <property type="term" value="P:regulation of canonical NF-kappaB signal transduction"/>
    <property type="evidence" value="ECO:0000318"/>
    <property type="project" value="GO_Central"/>
</dbReference>
<keyword evidence="3 4" id="KW-0862">Zinc</keyword>
<sequence length="367" mass="40255">MACWDDAMFVDTLRSDHPARCAICQDIMCDAIQCPNQHCFGKECLERALQYNPECPTCREPCPPEKLKPALFARSAIARMNVRCPRRDEGCPDEFQLADREAHEMNCGYVKVSCPHSGCKRSVLRKDLNTHALNCEHATDQCHVCDEVMPRSKVAAHSCFRSVVTRMGALEARLTALELRLESNIQVQSDKTAPQTADLPPQQQREGHTSSEDSSSVRSLGPRRATAWQRPESSRGLQRSISGSQPSPAVAQVARPASVTSTIDLAAATGAMAPLSNTRPSEFDIVIAAPGVYNGCLADGTCGYIMRDEHDHQPFSVSNLLGQFWYRESEVCAKTLALPWCDTSIVIFTVAPAGDYTLVGTTVDAPR</sequence>
<dbReference type="eggNOG" id="KOG0297">
    <property type="taxonomic scope" value="Eukaryota"/>
</dbReference>
<evidence type="ECO:0000313" key="8">
    <source>
        <dbReference type="EMBL" id="EDQ89092.1"/>
    </source>
</evidence>
<dbReference type="FunCoup" id="A9V041">
    <property type="interactions" value="688"/>
</dbReference>
<evidence type="ECO:0000259" key="6">
    <source>
        <dbReference type="PROSITE" id="PS50089"/>
    </source>
</evidence>
<dbReference type="STRING" id="81824.A9V041"/>
<dbReference type="KEGG" id="mbr:MONBRDRAFT_8463"/>
<dbReference type="InterPro" id="IPR001841">
    <property type="entry name" value="Znf_RING"/>
</dbReference>